<reference evidence="2" key="1">
    <citation type="journal article" date="2015" name="Genome Announc.">
        <title>Whole-Genome Sequences of 80 Environmental and Clinical Isolates of Burkholderia pseudomallei.</title>
        <authorList>
            <person name="Johnson S.L."/>
            <person name="Baker A.L."/>
            <person name="Chain P.S."/>
            <person name="Currie B.J."/>
            <person name="Daligault H.E."/>
            <person name="Davenport K.W."/>
            <person name="Davis C.B."/>
            <person name="Inglis T.J."/>
            <person name="Kaestli M."/>
            <person name="Koren S."/>
            <person name="Mayo M."/>
            <person name="Merritt A.J."/>
            <person name="Price E.P."/>
            <person name="Sarovich D.S."/>
            <person name="Warner J."/>
            <person name="Rosovitz M.J."/>
        </authorList>
    </citation>
    <scope>NUCLEOTIDE SEQUENCE [LARGE SCALE GENOMIC DNA]</scope>
    <source>
        <strain evidence="2">DSM 2030</strain>
    </source>
</reference>
<dbReference type="RefSeq" id="WP_049684429.1">
    <property type="nucleotide sequence ID" value="NZ_CP009170.1"/>
</dbReference>
<proteinExistence type="predicted"/>
<dbReference type="OrthoDB" id="2873330at2"/>
<name>A0A097ANR6_THEKI</name>
<dbReference type="HOGENOM" id="CLU_2482270_0_0_9"/>
<accession>A0A097ANR6</accession>
<dbReference type="STRING" id="2325.TKV_c02510"/>
<organism evidence="1 2">
    <name type="scientific">Thermoanaerobacter kivui</name>
    <name type="common">Acetogenium kivui</name>
    <dbReference type="NCBI Taxonomy" id="2325"/>
    <lineage>
        <taxon>Bacteria</taxon>
        <taxon>Bacillati</taxon>
        <taxon>Bacillota</taxon>
        <taxon>Clostridia</taxon>
        <taxon>Thermoanaerobacterales</taxon>
        <taxon>Thermoanaerobacteraceae</taxon>
        <taxon>Thermoanaerobacter</taxon>
    </lineage>
</organism>
<dbReference type="AlphaFoldDB" id="A0A097ANR6"/>
<dbReference type="KEGG" id="tki:TKV_c02510"/>
<dbReference type="EMBL" id="CP009170">
    <property type="protein sequence ID" value="AIS51456.1"/>
    <property type="molecule type" value="Genomic_DNA"/>
</dbReference>
<evidence type="ECO:0000313" key="1">
    <source>
        <dbReference type="EMBL" id="AIS51456.1"/>
    </source>
</evidence>
<evidence type="ECO:0000313" key="2">
    <source>
        <dbReference type="Proteomes" id="UP000029669"/>
    </source>
</evidence>
<gene>
    <name evidence="1" type="ORF">TKV_c02510</name>
</gene>
<protein>
    <submittedName>
        <fullName evidence="1">Uncharacterized protein</fullName>
    </submittedName>
</protein>
<dbReference type="Proteomes" id="UP000029669">
    <property type="component" value="Chromosome"/>
</dbReference>
<keyword evidence="2" id="KW-1185">Reference proteome</keyword>
<sequence length="87" mass="10237">MVLKRNKLYKVRELIEAIENVMPELEKEIEDRKKGVPGYGEVDQLEFIKEELEELRRLAVENKLPPKKKGHYNICGFSQMDGKLNHL</sequence>